<comment type="caution">
    <text evidence="1">The sequence shown here is derived from an EMBL/GenBank/DDBJ whole genome shotgun (WGS) entry which is preliminary data.</text>
</comment>
<evidence type="ECO:0008006" key="3">
    <source>
        <dbReference type="Google" id="ProtNLM"/>
    </source>
</evidence>
<sequence>METIHVTFDELTSMASKQFSSGLGLQFLTPGTSSSGLVPNPIPQQPFNPSNRNDWDRLFQPMFDEYFNPLPSAISPVQVAATPKAVDIADSLVSTSIDQDAPSTSIPSIQEEEQSLIISQVSTRKQLQTDVMWCYFDAFLTLVELKTYKEAMLELSWIDAMQEEIHEFKRLQVWELVSCPDLVMLIKLKWIFKFKKELRISPKKTSTSAAPAMSQAAIRKLVADSVAAALEAQAATMANTDNTTRNTRPRETPVARKCSYKEFMSCQPFNFKCTKGAVGLIRWFEQTESVFSRSNYPEDCLLVL</sequence>
<gene>
    <name evidence="1" type="ORF">Tco_0973991</name>
</gene>
<evidence type="ECO:0000313" key="2">
    <source>
        <dbReference type="Proteomes" id="UP001151760"/>
    </source>
</evidence>
<reference evidence="1" key="1">
    <citation type="journal article" date="2022" name="Int. J. Mol. Sci.">
        <title>Draft Genome of Tanacetum Coccineum: Genomic Comparison of Closely Related Tanacetum-Family Plants.</title>
        <authorList>
            <person name="Yamashiro T."/>
            <person name="Shiraishi A."/>
            <person name="Nakayama K."/>
            <person name="Satake H."/>
        </authorList>
    </citation>
    <scope>NUCLEOTIDE SEQUENCE</scope>
</reference>
<dbReference type="EMBL" id="BQNB010016102">
    <property type="protein sequence ID" value="GJT47834.1"/>
    <property type="molecule type" value="Genomic_DNA"/>
</dbReference>
<evidence type="ECO:0000313" key="1">
    <source>
        <dbReference type="EMBL" id="GJT47834.1"/>
    </source>
</evidence>
<proteinExistence type="predicted"/>
<organism evidence="1 2">
    <name type="scientific">Tanacetum coccineum</name>
    <dbReference type="NCBI Taxonomy" id="301880"/>
    <lineage>
        <taxon>Eukaryota</taxon>
        <taxon>Viridiplantae</taxon>
        <taxon>Streptophyta</taxon>
        <taxon>Embryophyta</taxon>
        <taxon>Tracheophyta</taxon>
        <taxon>Spermatophyta</taxon>
        <taxon>Magnoliopsida</taxon>
        <taxon>eudicotyledons</taxon>
        <taxon>Gunneridae</taxon>
        <taxon>Pentapetalae</taxon>
        <taxon>asterids</taxon>
        <taxon>campanulids</taxon>
        <taxon>Asterales</taxon>
        <taxon>Asteraceae</taxon>
        <taxon>Asteroideae</taxon>
        <taxon>Anthemideae</taxon>
        <taxon>Anthemidinae</taxon>
        <taxon>Tanacetum</taxon>
    </lineage>
</organism>
<reference evidence="1" key="2">
    <citation type="submission" date="2022-01" db="EMBL/GenBank/DDBJ databases">
        <authorList>
            <person name="Yamashiro T."/>
            <person name="Shiraishi A."/>
            <person name="Satake H."/>
            <person name="Nakayama K."/>
        </authorList>
    </citation>
    <scope>NUCLEOTIDE SEQUENCE</scope>
</reference>
<dbReference type="Proteomes" id="UP001151760">
    <property type="component" value="Unassembled WGS sequence"/>
</dbReference>
<keyword evidence="2" id="KW-1185">Reference proteome</keyword>
<name>A0ABQ5EAC2_9ASTR</name>
<protein>
    <recommendedName>
        <fullName evidence="3">Reverse transcriptase domain-containing protein</fullName>
    </recommendedName>
</protein>
<accession>A0ABQ5EAC2</accession>